<accession>A0A9X1Y661</accession>
<keyword evidence="4" id="KW-1185">Reference proteome</keyword>
<feature type="signal peptide" evidence="2">
    <location>
        <begin position="1"/>
        <end position="28"/>
    </location>
</feature>
<evidence type="ECO:0000313" key="4">
    <source>
        <dbReference type="Proteomes" id="UP001139516"/>
    </source>
</evidence>
<sequence length="115" mass="11677">MPPFRRVAMALGVAAAGLPLAVPMAPRADVPPPPGYRERAIASLIVAAGHACPEVTGLGAADPQDAARLAAQGLDAALATCSGGARYVVGTPRRRYGAPDPNAPPLPAPQVWPLR</sequence>
<name>A0A9X1Y661_9PROT</name>
<gene>
    <name evidence="3" type="ORF">M0638_05795</name>
</gene>
<proteinExistence type="predicted"/>
<evidence type="ECO:0008006" key="5">
    <source>
        <dbReference type="Google" id="ProtNLM"/>
    </source>
</evidence>
<feature type="chain" id="PRO_5040820202" description="UrcA family protein" evidence="2">
    <location>
        <begin position="29"/>
        <end position="115"/>
    </location>
</feature>
<organism evidence="3 4">
    <name type="scientific">Roseomonas acroporae</name>
    <dbReference type="NCBI Taxonomy" id="2937791"/>
    <lineage>
        <taxon>Bacteria</taxon>
        <taxon>Pseudomonadati</taxon>
        <taxon>Pseudomonadota</taxon>
        <taxon>Alphaproteobacteria</taxon>
        <taxon>Acetobacterales</taxon>
        <taxon>Roseomonadaceae</taxon>
        <taxon>Roseomonas</taxon>
    </lineage>
</organism>
<dbReference type="AlphaFoldDB" id="A0A9X1Y661"/>
<dbReference type="Proteomes" id="UP001139516">
    <property type="component" value="Unassembled WGS sequence"/>
</dbReference>
<reference evidence="3" key="1">
    <citation type="submission" date="2022-04" db="EMBL/GenBank/DDBJ databases">
        <title>Roseomonas acroporae sp. nov., isolated from coral Acropora digitifera.</title>
        <authorList>
            <person name="Sun H."/>
        </authorList>
    </citation>
    <scope>NUCLEOTIDE SEQUENCE</scope>
    <source>
        <strain evidence="3">NAR14</strain>
    </source>
</reference>
<feature type="compositionally biased region" description="Pro residues" evidence="1">
    <location>
        <begin position="101"/>
        <end position="115"/>
    </location>
</feature>
<evidence type="ECO:0000256" key="1">
    <source>
        <dbReference type="SAM" id="MobiDB-lite"/>
    </source>
</evidence>
<evidence type="ECO:0000256" key="2">
    <source>
        <dbReference type="SAM" id="SignalP"/>
    </source>
</evidence>
<feature type="region of interest" description="Disordered" evidence="1">
    <location>
        <begin position="92"/>
        <end position="115"/>
    </location>
</feature>
<dbReference type="RefSeq" id="WP_248666019.1">
    <property type="nucleotide sequence ID" value="NZ_JALPRX010000021.1"/>
</dbReference>
<keyword evidence="2" id="KW-0732">Signal</keyword>
<comment type="caution">
    <text evidence="3">The sequence shown here is derived from an EMBL/GenBank/DDBJ whole genome shotgun (WGS) entry which is preliminary data.</text>
</comment>
<protein>
    <recommendedName>
        <fullName evidence="5">UrcA family protein</fullName>
    </recommendedName>
</protein>
<evidence type="ECO:0000313" key="3">
    <source>
        <dbReference type="EMBL" id="MCK8783893.1"/>
    </source>
</evidence>
<dbReference type="EMBL" id="JALPRX010000021">
    <property type="protein sequence ID" value="MCK8783893.1"/>
    <property type="molecule type" value="Genomic_DNA"/>
</dbReference>